<proteinExistence type="predicted"/>
<dbReference type="PANTHER" id="PTHR31434">
    <property type="entry name" value="S PHASE CYCLIN A-ASSOCIATED PROTEIN IN THE ENDOPLASMIC RETICULUM"/>
    <property type="match status" value="1"/>
</dbReference>
<protein>
    <submittedName>
        <fullName evidence="3">SCAPER_N domain-containing protein</fullName>
    </submittedName>
</protein>
<dbReference type="WBParaSite" id="EEL_0000523501-mRNA-1">
    <property type="protein sequence ID" value="EEL_0000523501-mRNA-1"/>
    <property type="gene ID" value="EEL_0000523501"/>
</dbReference>
<evidence type="ECO:0000313" key="3">
    <source>
        <dbReference type="WBParaSite" id="EEL_0000523501-mRNA-1"/>
    </source>
</evidence>
<dbReference type="InterPro" id="IPR032446">
    <property type="entry name" value="SCAPER_N"/>
</dbReference>
<organism evidence="2 3">
    <name type="scientific">Elaeophora elaphi</name>
    <dbReference type="NCBI Taxonomy" id="1147741"/>
    <lineage>
        <taxon>Eukaryota</taxon>
        <taxon>Metazoa</taxon>
        <taxon>Ecdysozoa</taxon>
        <taxon>Nematoda</taxon>
        <taxon>Chromadorea</taxon>
        <taxon>Rhabditida</taxon>
        <taxon>Spirurina</taxon>
        <taxon>Spiruromorpha</taxon>
        <taxon>Filarioidea</taxon>
        <taxon>Onchocercidae</taxon>
        <taxon>Elaeophora</taxon>
    </lineage>
</organism>
<dbReference type="AlphaFoldDB" id="A0A0R3RTF6"/>
<reference evidence="3" key="1">
    <citation type="submission" date="2017-02" db="UniProtKB">
        <authorList>
            <consortium name="WormBaseParasite"/>
        </authorList>
    </citation>
    <scope>IDENTIFICATION</scope>
</reference>
<feature type="domain" description="S phase cyclin A-associated protein in the endoplasmic reticulum N-terminal" evidence="1">
    <location>
        <begin position="36"/>
        <end position="123"/>
    </location>
</feature>
<dbReference type="Pfam" id="PF16501">
    <property type="entry name" value="SCAPER_N"/>
    <property type="match status" value="1"/>
</dbReference>
<keyword evidence="2" id="KW-1185">Reference proteome</keyword>
<sequence>MSANNSCLVPKSVNSDAVYDGPSSVPEKKLDVDRKKAKQWTYYIGTLNRTINCIYDICQKEQTVNGCKILTFSSAQEALMYLSNSVRDFESLIKIIQLEIAWDEKSSRRRAVAWEIRKAISPSGKTIVERPDKKDADSLINVLKLWVFDFLLWL</sequence>
<accession>A0A0R3RTF6</accession>
<evidence type="ECO:0000313" key="2">
    <source>
        <dbReference type="Proteomes" id="UP000050640"/>
    </source>
</evidence>
<name>A0A0R3RTF6_9BILA</name>
<evidence type="ECO:0000259" key="1">
    <source>
        <dbReference type="Pfam" id="PF16501"/>
    </source>
</evidence>
<dbReference type="Proteomes" id="UP000050640">
    <property type="component" value="Unplaced"/>
</dbReference>
<dbReference type="PANTHER" id="PTHR31434:SF2">
    <property type="entry name" value="S PHASE CYCLIN A-ASSOCIATED PROTEIN IN THE ENDOPLASMIC RETICULUM"/>
    <property type="match status" value="1"/>
</dbReference>